<dbReference type="SUPFAM" id="SSF58104">
    <property type="entry name" value="Methyl-accepting chemotaxis protein (MCP) signaling domain"/>
    <property type="match status" value="1"/>
</dbReference>
<dbReference type="Proteomes" id="UP000219111">
    <property type="component" value="Unassembled WGS sequence"/>
</dbReference>
<gene>
    <name evidence="2" type="ORF">SAMN05877831_1072</name>
</gene>
<dbReference type="Gene3D" id="1.10.287.950">
    <property type="entry name" value="Methyl-accepting chemotaxis protein"/>
    <property type="match status" value="1"/>
</dbReference>
<evidence type="ECO:0000313" key="2">
    <source>
        <dbReference type="EMBL" id="SOC08649.1"/>
    </source>
</evidence>
<protein>
    <recommendedName>
        <fullName evidence="4">Methyl-accepting chemotaxis protein</fullName>
    </recommendedName>
</protein>
<dbReference type="EMBL" id="OBMT01000007">
    <property type="protein sequence ID" value="SOC08649.1"/>
    <property type="molecule type" value="Genomic_DNA"/>
</dbReference>
<organism evidence="2 3">
    <name type="scientific">Rhodobacter maris</name>
    <dbReference type="NCBI Taxonomy" id="446682"/>
    <lineage>
        <taxon>Bacteria</taxon>
        <taxon>Pseudomonadati</taxon>
        <taxon>Pseudomonadota</taxon>
        <taxon>Alphaproteobacteria</taxon>
        <taxon>Rhodobacterales</taxon>
        <taxon>Rhodobacter group</taxon>
        <taxon>Rhodobacter</taxon>
    </lineage>
</organism>
<dbReference type="RefSeq" id="WP_097070147.1">
    <property type="nucleotide sequence ID" value="NZ_OBMT01000007.1"/>
</dbReference>
<dbReference type="AlphaFoldDB" id="A0A285SQX3"/>
<proteinExistence type="predicted"/>
<name>A0A285SQX3_9RHOB</name>
<evidence type="ECO:0000313" key="3">
    <source>
        <dbReference type="Proteomes" id="UP000219111"/>
    </source>
</evidence>
<feature type="region of interest" description="Disordered" evidence="1">
    <location>
        <begin position="544"/>
        <end position="571"/>
    </location>
</feature>
<accession>A0A285SQX3</accession>
<sequence length="576" mass="60659">MSAPFARPLPQGQDAALEGGADPAELAARIAAPRREIEQAFLAMGGGLVSAARLLEAVSGAHRAMATEFEGEDFLSAVREIDALRGEVATIITAVSAGDADFSQLGETIRALAHPLDETEKAIRLLELVAVNARIVAAALGTTQTDMVAFTDEMIQMSRGAKTTLCTITEVQNRVSSTVAASVQLQDDFGRDHASTMAEIATRLDGHLRIVEAQRVQAAEHANRSAGLATTIGTRIGDAVVATQVGDGTRQRLEHVEAILAQIDAQDTGTATAAMLWHLGAAQLASTNEDFMEEIATLLSAVELLREDAGQVLRDGTDRAGRSIADSSAALAALAADLQSLGPLLQKEAENRARARQLSESAADAMGQMLAQIDLVERIERDVRLLGLNMAIRCSALGDRASGLRVIAAELGGLARDTSAAATRVRRILSGAQTAIETARRRAAQFEGRDLTEAPLAAAQRLEAVLGRLSANTGVLAETCPRAATLLDETARLSRAISAGGRDWAGLADVVAAAGPPEAPRAEAVAVEILATIRTRYTMRKERQIHDRITGLPPETPEDAAPPPVADSDDIDAFLF</sequence>
<evidence type="ECO:0000256" key="1">
    <source>
        <dbReference type="SAM" id="MobiDB-lite"/>
    </source>
</evidence>
<evidence type="ECO:0008006" key="4">
    <source>
        <dbReference type="Google" id="ProtNLM"/>
    </source>
</evidence>
<reference evidence="3" key="1">
    <citation type="submission" date="2017-08" db="EMBL/GenBank/DDBJ databases">
        <authorList>
            <person name="Varghese N."/>
            <person name="Submissions S."/>
        </authorList>
    </citation>
    <scope>NUCLEOTIDE SEQUENCE [LARGE SCALE GENOMIC DNA]</scope>
    <source>
        <strain evidence="3">JA276</strain>
    </source>
</reference>
<keyword evidence="3" id="KW-1185">Reference proteome</keyword>
<dbReference type="OrthoDB" id="9816265at2"/>